<reference evidence="1 2" key="1">
    <citation type="journal article" date="2016" name="Int. J. Syst. Evol. Microbiol.">
        <title>Pontibacter aydingkolensis sp. nov., isolated from soil of a salt lake.</title>
        <authorList>
            <person name="Osman G."/>
            <person name="Zhang T."/>
            <person name="Lou K."/>
            <person name="Gao Y."/>
            <person name="Chang W."/>
            <person name="Lin Q."/>
            <person name="Yang H.M."/>
            <person name="Huo X.D."/>
            <person name="Wang N."/>
        </authorList>
    </citation>
    <scope>NUCLEOTIDE SEQUENCE [LARGE SCALE GENOMIC DNA]</scope>
    <source>
        <strain evidence="1 2">KACC 19255</strain>
    </source>
</reference>
<name>A0ABS7CT53_9BACT</name>
<evidence type="ECO:0000313" key="1">
    <source>
        <dbReference type="EMBL" id="MBW7466876.1"/>
    </source>
</evidence>
<proteinExistence type="predicted"/>
<keyword evidence="2" id="KW-1185">Reference proteome</keyword>
<gene>
    <name evidence="1" type="ORF">K0O23_07335</name>
</gene>
<organism evidence="1 2">
    <name type="scientific">Pontibacter aydingkolensis</name>
    <dbReference type="NCBI Taxonomy" id="1911536"/>
    <lineage>
        <taxon>Bacteria</taxon>
        <taxon>Pseudomonadati</taxon>
        <taxon>Bacteroidota</taxon>
        <taxon>Cytophagia</taxon>
        <taxon>Cytophagales</taxon>
        <taxon>Hymenobacteraceae</taxon>
        <taxon>Pontibacter</taxon>
    </lineage>
</organism>
<protein>
    <submittedName>
        <fullName evidence="1">Uncharacterized protein</fullName>
    </submittedName>
</protein>
<dbReference type="RefSeq" id="WP_219876752.1">
    <property type="nucleotide sequence ID" value="NZ_JAHYXK010000004.1"/>
</dbReference>
<accession>A0ABS7CT53</accession>
<dbReference type="EMBL" id="JAHYXK010000004">
    <property type="protein sequence ID" value="MBW7466876.1"/>
    <property type="molecule type" value="Genomic_DNA"/>
</dbReference>
<dbReference type="Proteomes" id="UP000813018">
    <property type="component" value="Unassembled WGS sequence"/>
</dbReference>
<comment type="caution">
    <text evidence="1">The sequence shown here is derived from an EMBL/GenBank/DDBJ whole genome shotgun (WGS) entry which is preliminary data.</text>
</comment>
<sequence>MAALPGRNQCQRNRLIQIPITGQHWKRKHIAKEQPESMPVAVEPETYEQGLASIPVEEQLMQAKSVMIRNALHLSKDQLKDLLLVYMQFDAEINRLNGKTTKFDANQPENFCTEELDKMIRTQLDNVVKISSIKFKYYPKFRTEL</sequence>
<evidence type="ECO:0000313" key="2">
    <source>
        <dbReference type="Proteomes" id="UP000813018"/>
    </source>
</evidence>